<feature type="non-terminal residue" evidence="2">
    <location>
        <position position="215"/>
    </location>
</feature>
<comment type="caution">
    <text evidence="2">The sequence shown here is derived from an EMBL/GenBank/DDBJ whole genome shotgun (WGS) entry which is preliminary data.</text>
</comment>
<protein>
    <recommendedName>
        <fullName evidence="1">Right handed beta helix domain-containing protein</fullName>
    </recommendedName>
</protein>
<dbReference type="InterPro" id="IPR039448">
    <property type="entry name" value="Beta_helix"/>
</dbReference>
<accession>X1G174</accession>
<name>X1G174_9ZZZZ</name>
<dbReference type="InterPro" id="IPR012334">
    <property type="entry name" value="Pectin_lyas_fold"/>
</dbReference>
<organism evidence="2">
    <name type="scientific">marine sediment metagenome</name>
    <dbReference type="NCBI Taxonomy" id="412755"/>
    <lineage>
        <taxon>unclassified sequences</taxon>
        <taxon>metagenomes</taxon>
        <taxon>ecological metagenomes</taxon>
    </lineage>
</organism>
<dbReference type="Pfam" id="PF13229">
    <property type="entry name" value="Beta_helix"/>
    <property type="match status" value="1"/>
</dbReference>
<feature type="domain" description="Right handed beta helix" evidence="1">
    <location>
        <begin position="56"/>
        <end position="194"/>
    </location>
</feature>
<dbReference type="SUPFAM" id="SSF51126">
    <property type="entry name" value="Pectin lyase-like"/>
    <property type="match status" value="1"/>
</dbReference>
<dbReference type="Gene3D" id="2.160.20.10">
    <property type="entry name" value="Single-stranded right-handed beta-helix, Pectin lyase-like"/>
    <property type="match status" value="1"/>
</dbReference>
<dbReference type="EMBL" id="BARU01012221">
    <property type="protein sequence ID" value="GAH38535.1"/>
    <property type="molecule type" value="Genomic_DNA"/>
</dbReference>
<dbReference type="InterPro" id="IPR011050">
    <property type="entry name" value="Pectin_lyase_fold/virulence"/>
</dbReference>
<gene>
    <name evidence="2" type="ORF">S03H2_22637</name>
</gene>
<evidence type="ECO:0000259" key="1">
    <source>
        <dbReference type="Pfam" id="PF13229"/>
    </source>
</evidence>
<evidence type="ECO:0000313" key="2">
    <source>
        <dbReference type="EMBL" id="GAH38535.1"/>
    </source>
</evidence>
<dbReference type="AlphaFoldDB" id="X1G174"/>
<reference evidence="2" key="1">
    <citation type="journal article" date="2014" name="Front. Microbiol.">
        <title>High frequency of phylogenetically diverse reductive dehalogenase-homologous genes in deep subseafloor sedimentary metagenomes.</title>
        <authorList>
            <person name="Kawai M."/>
            <person name="Futagami T."/>
            <person name="Toyoda A."/>
            <person name="Takaki Y."/>
            <person name="Nishi S."/>
            <person name="Hori S."/>
            <person name="Arai W."/>
            <person name="Tsubouchi T."/>
            <person name="Morono Y."/>
            <person name="Uchiyama I."/>
            <person name="Ito T."/>
            <person name="Fujiyama A."/>
            <person name="Inagaki F."/>
            <person name="Takami H."/>
        </authorList>
    </citation>
    <scope>NUCLEOTIDE SEQUENCE</scope>
    <source>
        <strain evidence="2">Expedition CK06-06</strain>
    </source>
</reference>
<sequence>MASDTGPDAIGRILEGADEDWTIKIGEGLYVEILTTECKDITIEGSGDAEDIIIEGIFTIDHEGITLDGVTLDGNGADNALVVNNFGFTLENCILEGADEALVDVVAEPGDEDDPTVIDDCTFNIEDETGILAGGVTEISDSTFTVEEDGDGVGIEIDADVTVEDCTFNGGSGVGVQVTAGDSEISGSTFAGLATALDIDAGTVSVGGNTIQDCE</sequence>
<proteinExistence type="predicted"/>